<comment type="caution">
    <text evidence="2">The sequence shown here is derived from an EMBL/GenBank/DDBJ whole genome shotgun (WGS) entry which is preliminary data.</text>
</comment>
<feature type="compositionally biased region" description="Polar residues" evidence="1">
    <location>
        <begin position="1"/>
        <end position="12"/>
    </location>
</feature>
<dbReference type="OrthoDB" id="274726at2759"/>
<dbReference type="Pfam" id="PF07189">
    <property type="entry name" value="SF3b10"/>
    <property type="match status" value="1"/>
</dbReference>
<accession>A0A2T9YSD1</accession>
<evidence type="ECO:0000313" key="2">
    <source>
        <dbReference type="EMBL" id="PVU95164.1"/>
    </source>
</evidence>
<keyword evidence="3" id="KW-1185">Reference proteome</keyword>
<dbReference type="InterPro" id="IPR009846">
    <property type="entry name" value="SF3b5/RDS3-10"/>
</dbReference>
<proteinExistence type="predicted"/>
<gene>
    <name evidence="2" type="ORF">BB561_001980</name>
</gene>
<dbReference type="GO" id="GO:0000398">
    <property type="term" value="P:mRNA splicing, via spliceosome"/>
    <property type="evidence" value="ECO:0007669"/>
    <property type="project" value="TreeGrafter"/>
</dbReference>
<protein>
    <recommendedName>
        <fullName evidence="4">Splicing factor subunit</fullName>
    </recommendedName>
</protein>
<dbReference type="PANTHER" id="PTHR20978:SF0">
    <property type="entry name" value="SPLICING FACTOR 3B SUBUNIT 5"/>
    <property type="match status" value="1"/>
</dbReference>
<feature type="region of interest" description="Disordered" evidence="1">
    <location>
        <begin position="1"/>
        <end position="22"/>
    </location>
</feature>
<evidence type="ECO:0000313" key="3">
    <source>
        <dbReference type="Proteomes" id="UP000245383"/>
    </source>
</evidence>
<dbReference type="EMBL" id="MBFR01000063">
    <property type="protein sequence ID" value="PVU95164.1"/>
    <property type="molecule type" value="Genomic_DNA"/>
</dbReference>
<name>A0A2T9YSD1_9FUNG</name>
<dbReference type="Proteomes" id="UP000245383">
    <property type="component" value="Unassembled WGS sequence"/>
</dbReference>
<reference evidence="2 3" key="1">
    <citation type="journal article" date="2018" name="MBio">
        <title>Comparative Genomics Reveals the Core Gene Toolbox for the Fungus-Insect Symbiosis.</title>
        <authorList>
            <person name="Wang Y."/>
            <person name="Stata M."/>
            <person name="Wang W."/>
            <person name="Stajich J.E."/>
            <person name="White M.M."/>
            <person name="Moncalvo J.M."/>
        </authorList>
    </citation>
    <scope>NUCLEOTIDE SEQUENCE [LARGE SCALE GENOMIC DNA]</scope>
    <source>
        <strain evidence="2 3">SWE-8-4</strain>
    </source>
</reference>
<evidence type="ECO:0000256" key="1">
    <source>
        <dbReference type="SAM" id="MobiDB-lite"/>
    </source>
</evidence>
<dbReference type="AlphaFoldDB" id="A0A2T9YSD1"/>
<dbReference type="GO" id="GO:0005686">
    <property type="term" value="C:U2 snRNP"/>
    <property type="evidence" value="ECO:0007669"/>
    <property type="project" value="TreeGrafter"/>
</dbReference>
<sequence>MDKFGMNNQTDHNFSKYVGTGNPDTTKHEWMNNQLRDTYAYLIANDSLTTYIALAEGESISRVRFNCLEKMIFPCGPSPDKNPEE</sequence>
<dbReference type="STRING" id="133385.A0A2T9YSD1"/>
<dbReference type="GO" id="GO:0071011">
    <property type="term" value="C:precatalytic spliceosome"/>
    <property type="evidence" value="ECO:0007669"/>
    <property type="project" value="TreeGrafter"/>
</dbReference>
<dbReference type="PANTHER" id="PTHR20978">
    <property type="entry name" value="SPLICING FACTOR 3B SUBUNIT 5"/>
    <property type="match status" value="1"/>
</dbReference>
<evidence type="ECO:0008006" key="4">
    <source>
        <dbReference type="Google" id="ProtNLM"/>
    </source>
</evidence>
<organism evidence="2 3">
    <name type="scientific">Smittium simulii</name>
    <dbReference type="NCBI Taxonomy" id="133385"/>
    <lineage>
        <taxon>Eukaryota</taxon>
        <taxon>Fungi</taxon>
        <taxon>Fungi incertae sedis</taxon>
        <taxon>Zoopagomycota</taxon>
        <taxon>Kickxellomycotina</taxon>
        <taxon>Harpellomycetes</taxon>
        <taxon>Harpellales</taxon>
        <taxon>Legeriomycetaceae</taxon>
        <taxon>Smittium</taxon>
    </lineage>
</organism>